<dbReference type="SUPFAM" id="SSF49562">
    <property type="entry name" value="C2 domain (Calcium/lipid-binding domain, CaLB)"/>
    <property type="match status" value="1"/>
</dbReference>
<evidence type="ECO:0000313" key="3">
    <source>
        <dbReference type="EMBL" id="KAG8440221.1"/>
    </source>
</evidence>
<dbReference type="AlphaFoldDB" id="A0A8T2JC92"/>
<dbReference type="Gene3D" id="2.60.40.150">
    <property type="entry name" value="C2 domain"/>
    <property type="match status" value="1"/>
</dbReference>
<name>A0A8T2JC92_9PIPI</name>
<dbReference type="PANTHER" id="PTHR46291:SF12">
    <property type="entry name" value="C2 CALCIUM-DEPENDENT DOMAIN-CONTAINING PROTEIN 4C"/>
    <property type="match status" value="1"/>
</dbReference>
<evidence type="ECO:0000259" key="2">
    <source>
        <dbReference type="PROSITE" id="PS50004"/>
    </source>
</evidence>
<keyword evidence="4" id="KW-1185">Reference proteome</keyword>
<dbReference type="PROSITE" id="PS50004">
    <property type="entry name" value="C2"/>
    <property type="match status" value="1"/>
</dbReference>
<dbReference type="InterPro" id="IPR043549">
    <property type="entry name" value="C2C4C/C2C4D"/>
</dbReference>
<feature type="region of interest" description="Disordered" evidence="1">
    <location>
        <begin position="205"/>
        <end position="229"/>
    </location>
</feature>
<protein>
    <recommendedName>
        <fullName evidence="2">C2 domain-containing protein</fullName>
    </recommendedName>
</protein>
<sequence>MQFNPHVLTPNKIPEFCIPPRHQSQKGMHNSFYQISSSDYCVSVIEAPMSQLPIPLDSMENSYCAASTNADPQSQAALSLTHLPKAQTSYGFCTLLESPNTRRKESLFHNDSSDWPMLVRRSLFNPLLSRAISSSKNFTSHQLQPVSSCYDSDTISSTESSPFSSPRLRRAFTTSVLKALSQENMTSKALSVKCKSFTIRESSISTDEESSTDNSPCVTRRTSYEWSLPPPTQSQSRLFVTFGQVPLDSTVNLDTGGILRLSSEYCTETLRLRIRLVSAEALFGPSVDSKNISCLISLSIIPGKNQKQKSTLIRGSRNPIFNEDFYFEGLEPHDLLQKSLKLKALNKSSCSWKENVLGKVKVNLVSVLQI</sequence>
<evidence type="ECO:0000313" key="4">
    <source>
        <dbReference type="Proteomes" id="UP000812440"/>
    </source>
</evidence>
<feature type="domain" description="C2" evidence="2">
    <location>
        <begin position="255"/>
        <end position="370"/>
    </location>
</feature>
<evidence type="ECO:0000256" key="1">
    <source>
        <dbReference type="SAM" id="MobiDB-lite"/>
    </source>
</evidence>
<dbReference type="PANTHER" id="PTHR46291">
    <property type="entry name" value="C2 DOMAIN-CONTAINING PROTEIN"/>
    <property type="match status" value="1"/>
</dbReference>
<comment type="caution">
    <text evidence="3">The sequence shown here is derived from an EMBL/GenBank/DDBJ whole genome shotgun (WGS) entry which is preliminary data.</text>
</comment>
<dbReference type="Pfam" id="PF00168">
    <property type="entry name" value="C2"/>
    <property type="match status" value="1"/>
</dbReference>
<dbReference type="InterPro" id="IPR000008">
    <property type="entry name" value="C2_dom"/>
</dbReference>
<dbReference type="OrthoDB" id="9947256at2759"/>
<dbReference type="InterPro" id="IPR035892">
    <property type="entry name" value="C2_domain_sf"/>
</dbReference>
<dbReference type="EMBL" id="JAACNH010000006">
    <property type="protein sequence ID" value="KAG8440221.1"/>
    <property type="molecule type" value="Genomic_DNA"/>
</dbReference>
<feature type="compositionally biased region" description="Polar residues" evidence="1">
    <location>
        <begin position="216"/>
        <end position="225"/>
    </location>
</feature>
<reference evidence="3" key="1">
    <citation type="thesis" date="2020" institute="ProQuest LLC" country="789 East Eisenhower Parkway, Ann Arbor, MI, USA">
        <title>Comparative Genomics and Chromosome Evolution.</title>
        <authorList>
            <person name="Mudd A.B."/>
        </authorList>
    </citation>
    <scope>NUCLEOTIDE SEQUENCE</scope>
    <source>
        <strain evidence="3">Female2</strain>
        <tissue evidence="3">Blood</tissue>
    </source>
</reference>
<dbReference type="CDD" id="cd00030">
    <property type="entry name" value="C2"/>
    <property type="match status" value="1"/>
</dbReference>
<accession>A0A8T2JC92</accession>
<gene>
    <name evidence="3" type="ORF">GDO86_006126</name>
</gene>
<proteinExistence type="predicted"/>
<organism evidence="3 4">
    <name type="scientific">Hymenochirus boettgeri</name>
    <name type="common">Congo dwarf clawed frog</name>
    <dbReference type="NCBI Taxonomy" id="247094"/>
    <lineage>
        <taxon>Eukaryota</taxon>
        <taxon>Metazoa</taxon>
        <taxon>Chordata</taxon>
        <taxon>Craniata</taxon>
        <taxon>Vertebrata</taxon>
        <taxon>Euteleostomi</taxon>
        <taxon>Amphibia</taxon>
        <taxon>Batrachia</taxon>
        <taxon>Anura</taxon>
        <taxon>Pipoidea</taxon>
        <taxon>Pipidae</taxon>
        <taxon>Pipinae</taxon>
        <taxon>Hymenochirus</taxon>
    </lineage>
</organism>
<dbReference type="Proteomes" id="UP000812440">
    <property type="component" value="Chromosome 3"/>
</dbReference>